<dbReference type="OrthoDB" id="82416at2"/>
<dbReference type="GO" id="GO:0042803">
    <property type="term" value="F:protein homodimerization activity"/>
    <property type="evidence" value="ECO:0007669"/>
    <property type="project" value="InterPro"/>
</dbReference>
<protein>
    <recommendedName>
        <fullName evidence="3">Nucleotide exchange factor GrpE</fullName>
    </recommendedName>
</protein>
<gene>
    <name evidence="1" type="ORF">JCM16775_1156</name>
</gene>
<dbReference type="EMBL" id="AP019823">
    <property type="protein sequence ID" value="BBM38447.1"/>
    <property type="molecule type" value="Genomic_DNA"/>
</dbReference>
<evidence type="ECO:0000313" key="1">
    <source>
        <dbReference type="EMBL" id="BBM38447.1"/>
    </source>
</evidence>
<keyword evidence="2" id="KW-1185">Reference proteome</keyword>
<dbReference type="GO" id="GO:0051087">
    <property type="term" value="F:protein-folding chaperone binding"/>
    <property type="evidence" value="ECO:0007669"/>
    <property type="project" value="InterPro"/>
</dbReference>
<sequence>MEVEKIEKRGVSEIFQPVLENEAVKLDAEEKSVFEEIQELNEKMDVMNDTVSQKILNMDFEKNVADKLHKELQGYKDDLYFQLVKPLIMDLINMRERMRRAVKHFSKETGEKKVEMLESYVEEIETILENNSIEIYETEKEECDYKVKKQRIVKQIKTSDEKLHGKICNILTNGYIYTEKNKIIFPEKVEVYVYKNN</sequence>
<organism evidence="1 2">
    <name type="scientific">Leptotrichia hofstadii</name>
    <dbReference type="NCBI Taxonomy" id="157688"/>
    <lineage>
        <taxon>Bacteria</taxon>
        <taxon>Fusobacteriati</taxon>
        <taxon>Fusobacteriota</taxon>
        <taxon>Fusobacteriia</taxon>
        <taxon>Fusobacteriales</taxon>
        <taxon>Leptotrichiaceae</taxon>
        <taxon>Leptotrichia</taxon>
    </lineage>
</organism>
<dbReference type="GO" id="GO:0006457">
    <property type="term" value="P:protein folding"/>
    <property type="evidence" value="ECO:0007669"/>
    <property type="project" value="InterPro"/>
</dbReference>
<accession>A0A510JGR5</accession>
<dbReference type="InterPro" id="IPR000740">
    <property type="entry name" value="GrpE"/>
</dbReference>
<dbReference type="AlphaFoldDB" id="A0A510JGR5"/>
<dbReference type="KEGG" id="lhf:JCM16775_1156"/>
<evidence type="ECO:0000313" key="2">
    <source>
        <dbReference type="Proteomes" id="UP000321892"/>
    </source>
</evidence>
<name>A0A510JGR5_9FUSO</name>
<reference evidence="1 2" key="1">
    <citation type="submission" date="2019-07" db="EMBL/GenBank/DDBJ databases">
        <title>Complete Genome Sequence of Leptotrichia hofstadii Strain JCM16775.</title>
        <authorList>
            <person name="Watanabe S."/>
            <person name="Cui L."/>
        </authorList>
    </citation>
    <scope>NUCLEOTIDE SEQUENCE [LARGE SCALE GENOMIC DNA]</scope>
    <source>
        <strain evidence="1 2">JCM16775</strain>
    </source>
</reference>
<dbReference type="Pfam" id="PF01025">
    <property type="entry name" value="GrpE"/>
    <property type="match status" value="1"/>
</dbReference>
<evidence type="ECO:0008006" key="3">
    <source>
        <dbReference type="Google" id="ProtNLM"/>
    </source>
</evidence>
<dbReference type="GO" id="GO:0000774">
    <property type="term" value="F:adenyl-nucleotide exchange factor activity"/>
    <property type="evidence" value="ECO:0007669"/>
    <property type="project" value="InterPro"/>
</dbReference>
<proteinExistence type="predicted"/>
<dbReference type="Proteomes" id="UP000321892">
    <property type="component" value="Chromosome"/>
</dbReference>
<dbReference type="RefSeq" id="WP_026746426.1">
    <property type="nucleotide sequence ID" value="NZ_AP019823.1"/>
</dbReference>